<sequence>MSDSDSDTDRNDLLNRADNRLSDFPLAPPAASVNAVITGLQRRFATLSERIGARSTPSRFTFIAASVGTPTPATILPFLPPSGFVPHAQLRSDSASTDRTDIDLIPMALPTSGPNQPVVTLVSALEPTPYNENKESNGEARTIAYIQVQRAVLLYLKTKASDSLSVKQARHWTRSIDHTGSRSPKAKDALRLCYYMRAQGFDVYARFEKKEMLLYIVNQTSHVRGKDIDTLYWSQNFSTNEIKAFANLQDAQFARRNAVSGGTEVLTGLQEFSNAARQRLANAQARAQGLRAANHTDFLRRLQARLELERA</sequence>
<name>A0A6A5QVV9_AMPQU</name>
<organism evidence="1 2">
    <name type="scientific">Ampelomyces quisqualis</name>
    <name type="common">Powdery mildew agent</name>
    <dbReference type="NCBI Taxonomy" id="50730"/>
    <lineage>
        <taxon>Eukaryota</taxon>
        <taxon>Fungi</taxon>
        <taxon>Dikarya</taxon>
        <taxon>Ascomycota</taxon>
        <taxon>Pezizomycotina</taxon>
        <taxon>Dothideomycetes</taxon>
        <taxon>Pleosporomycetidae</taxon>
        <taxon>Pleosporales</taxon>
        <taxon>Pleosporineae</taxon>
        <taxon>Phaeosphaeriaceae</taxon>
        <taxon>Ampelomyces</taxon>
    </lineage>
</organism>
<dbReference type="OrthoDB" id="3770722at2759"/>
<keyword evidence="2" id="KW-1185">Reference proteome</keyword>
<gene>
    <name evidence="1" type="ORF">BDU57DRAFT_567925</name>
</gene>
<evidence type="ECO:0000313" key="1">
    <source>
        <dbReference type="EMBL" id="KAF1919048.1"/>
    </source>
</evidence>
<dbReference type="AlphaFoldDB" id="A0A6A5QVV9"/>
<reference evidence="1" key="1">
    <citation type="journal article" date="2020" name="Stud. Mycol.">
        <title>101 Dothideomycetes genomes: a test case for predicting lifestyles and emergence of pathogens.</title>
        <authorList>
            <person name="Haridas S."/>
            <person name="Albert R."/>
            <person name="Binder M."/>
            <person name="Bloem J."/>
            <person name="Labutti K."/>
            <person name="Salamov A."/>
            <person name="Andreopoulos B."/>
            <person name="Baker S."/>
            <person name="Barry K."/>
            <person name="Bills G."/>
            <person name="Bluhm B."/>
            <person name="Cannon C."/>
            <person name="Castanera R."/>
            <person name="Culley D."/>
            <person name="Daum C."/>
            <person name="Ezra D."/>
            <person name="Gonzalez J."/>
            <person name="Henrissat B."/>
            <person name="Kuo A."/>
            <person name="Liang C."/>
            <person name="Lipzen A."/>
            <person name="Lutzoni F."/>
            <person name="Magnuson J."/>
            <person name="Mondo S."/>
            <person name="Nolan M."/>
            <person name="Ohm R."/>
            <person name="Pangilinan J."/>
            <person name="Park H.-J."/>
            <person name="Ramirez L."/>
            <person name="Alfaro M."/>
            <person name="Sun H."/>
            <person name="Tritt A."/>
            <person name="Yoshinaga Y."/>
            <person name="Zwiers L.-H."/>
            <person name="Turgeon B."/>
            <person name="Goodwin S."/>
            <person name="Spatafora J."/>
            <person name="Crous P."/>
            <person name="Grigoriev I."/>
        </authorList>
    </citation>
    <scope>NUCLEOTIDE SEQUENCE</scope>
    <source>
        <strain evidence="1">HMLAC05119</strain>
    </source>
</reference>
<evidence type="ECO:0000313" key="2">
    <source>
        <dbReference type="Proteomes" id="UP000800096"/>
    </source>
</evidence>
<dbReference type="EMBL" id="ML979133">
    <property type="protein sequence ID" value="KAF1919048.1"/>
    <property type="molecule type" value="Genomic_DNA"/>
</dbReference>
<proteinExistence type="predicted"/>
<dbReference type="Proteomes" id="UP000800096">
    <property type="component" value="Unassembled WGS sequence"/>
</dbReference>
<protein>
    <submittedName>
        <fullName evidence="1">Uncharacterized protein</fullName>
    </submittedName>
</protein>
<accession>A0A6A5QVV9</accession>